<evidence type="ECO:0000313" key="2">
    <source>
        <dbReference type="EMBL" id="ETO80796.1"/>
    </source>
</evidence>
<evidence type="ECO:0000313" key="3">
    <source>
        <dbReference type="Proteomes" id="UP000028582"/>
    </source>
</evidence>
<proteinExistence type="predicted"/>
<reference evidence="2 3" key="1">
    <citation type="submission" date="2013-11" db="EMBL/GenBank/DDBJ databases">
        <title>The Genome Sequence of Phytophthora parasitica P1976.</title>
        <authorList>
            <consortium name="The Broad Institute Genomics Platform"/>
            <person name="Russ C."/>
            <person name="Tyler B."/>
            <person name="Panabieres F."/>
            <person name="Shan W."/>
            <person name="Tripathy S."/>
            <person name="Grunwald N."/>
            <person name="Machado M."/>
            <person name="Johnson C.S."/>
            <person name="Walker B."/>
            <person name="Young S."/>
            <person name="Zeng Q."/>
            <person name="Gargeya S."/>
            <person name="Fitzgerald M."/>
            <person name="Haas B."/>
            <person name="Abouelleil A."/>
            <person name="Allen A.W."/>
            <person name="Alvarado L."/>
            <person name="Arachchi H.M."/>
            <person name="Berlin A.M."/>
            <person name="Chapman S.B."/>
            <person name="Gainer-Dewar J."/>
            <person name="Goldberg J."/>
            <person name="Griggs A."/>
            <person name="Gujja S."/>
            <person name="Hansen M."/>
            <person name="Howarth C."/>
            <person name="Imamovic A."/>
            <person name="Ireland A."/>
            <person name="Larimer J."/>
            <person name="McCowan C."/>
            <person name="Murphy C."/>
            <person name="Pearson M."/>
            <person name="Poon T.W."/>
            <person name="Priest M."/>
            <person name="Roberts A."/>
            <person name="Saif S."/>
            <person name="Shea T."/>
            <person name="Sisk P."/>
            <person name="Sykes S."/>
            <person name="Wortman J."/>
            <person name="Nusbaum C."/>
            <person name="Birren B."/>
        </authorList>
    </citation>
    <scope>NUCLEOTIDE SEQUENCE [LARGE SCALE GENOMIC DNA]</scope>
    <source>
        <strain evidence="2 3">P1976</strain>
    </source>
</reference>
<comment type="caution">
    <text evidence="2">The sequence shown here is derived from an EMBL/GenBank/DDBJ whole genome shotgun (WGS) entry which is preliminary data.</text>
</comment>
<gene>
    <name evidence="2" type="ORF">F444_04778</name>
</gene>
<accession>A0A081API5</accession>
<sequence>MVDSMGYSAHVNAGPSEALDIPGHESREYRLAKRAARLEQHVLWVRRTEKVIPSVTRFCRGRPVRIRLMHVSERTAYVPAFDRLAMLVPIGDLPRGEDYVRLDSKKYKDWQVLAYENCRDRKLFKRECELYEQWLATQPPSVERRAYPTPVGVMKRSPEDTLDVSTDRLTYENVFEVRISGDSSEGNSASNGVGSDADEESAGRPQELQEVMKVMSASTWVRSVLRMESPVEDRLAEDAITELDKTYMSVARVLTTEGSEVAGEPRVDHYEHPASKIGLEDYAKELAFLPDFMEDSNTTIDYGAPNVTNSCLTTDQQERLVATLKKNERILIASGNALPPPAYGV</sequence>
<dbReference type="OrthoDB" id="134425at2759"/>
<organism evidence="2 3">
    <name type="scientific">Phytophthora nicotianae P1976</name>
    <dbReference type="NCBI Taxonomy" id="1317066"/>
    <lineage>
        <taxon>Eukaryota</taxon>
        <taxon>Sar</taxon>
        <taxon>Stramenopiles</taxon>
        <taxon>Oomycota</taxon>
        <taxon>Peronosporomycetes</taxon>
        <taxon>Peronosporales</taxon>
        <taxon>Peronosporaceae</taxon>
        <taxon>Phytophthora</taxon>
    </lineage>
</organism>
<dbReference type="Proteomes" id="UP000028582">
    <property type="component" value="Unassembled WGS sequence"/>
</dbReference>
<name>A0A081API5_PHYNI</name>
<feature type="compositionally biased region" description="Polar residues" evidence="1">
    <location>
        <begin position="181"/>
        <end position="193"/>
    </location>
</feature>
<evidence type="ECO:0000256" key="1">
    <source>
        <dbReference type="SAM" id="MobiDB-lite"/>
    </source>
</evidence>
<dbReference type="EMBL" id="ANJA01000962">
    <property type="protein sequence ID" value="ETO80796.1"/>
    <property type="molecule type" value="Genomic_DNA"/>
</dbReference>
<feature type="non-terminal residue" evidence="2">
    <location>
        <position position="345"/>
    </location>
</feature>
<protein>
    <submittedName>
        <fullName evidence="2">Uncharacterized protein</fullName>
    </submittedName>
</protein>
<dbReference type="AlphaFoldDB" id="A0A081API5"/>
<feature type="region of interest" description="Disordered" evidence="1">
    <location>
        <begin position="180"/>
        <end position="205"/>
    </location>
</feature>